<feature type="domain" description="RelA/SpoT" evidence="2">
    <location>
        <begin position="75"/>
        <end position="198"/>
    </location>
</feature>
<sequence>MDMTKKNSSLQKYNYDSTQVSPDMAAFWTLTESAEFREIMMMYRCAIREVQTKFEVLDDELSHRRNRKPIEYIISRIKRPESIVEKLQRKGYPITIESIVQNLNDVAGIRIVCSFIDDIYDIAKMLVKQDDVSLIEVKDYIRNPKPNGYRSHHMIIEIPIFLSDRKQPMRVEVQLRTIAMDFWSSLEHQLKYKRDVPHAEDIVSELRECADVIAKTDAKMQEIKNRIYLDEMRIEDIWSSQEETS</sequence>
<dbReference type="InterPro" id="IPR043519">
    <property type="entry name" value="NT_sf"/>
</dbReference>
<comment type="pathway">
    <text evidence="1">Purine metabolism; ppGpp biosynthesis; ppGpp from GTP: step 1/2.</text>
</comment>
<dbReference type="Pfam" id="PF04607">
    <property type="entry name" value="RelA_SpoT"/>
    <property type="match status" value="1"/>
</dbReference>
<dbReference type="CDD" id="cd05399">
    <property type="entry name" value="NT_Rel-Spo_like"/>
    <property type="match status" value="1"/>
</dbReference>
<proteinExistence type="predicted"/>
<dbReference type="SMART" id="SM00954">
    <property type="entry name" value="RelA_SpoT"/>
    <property type="match status" value="1"/>
</dbReference>
<protein>
    <submittedName>
        <fullName evidence="3">GTP pyrophosphokinase family protein</fullName>
    </submittedName>
</protein>
<dbReference type="InterPro" id="IPR052366">
    <property type="entry name" value="GTP_Pyrophosphokinase"/>
</dbReference>
<reference evidence="3" key="1">
    <citation type="submission" date="2020-10" db="EMBL/GenBank/DDBJ databases">
        <authorList>
            <person name="Gilroy R."/>
        </authorList>
    </citation>
    <scope>NUCLEOTIDE SEQUENCE</scope>
    <source>
        <strain evidence="3">ChiW13-3771</strain>
    </source>
</reference>
<organism evidence="3 4">
    <name type="scientific">Candidatus Fimimorpha faecalis</name>
    <dbReference type="NCBI Taxonomy" id="2840824"/>
    <lineage>
        <taxon>Bacteria</taxon>
        <taxon>Bacillati</taxon>
        <taxon>Bacillota</taxon>
        <taxon>Clostridia</taxon>
        <taxon>Eubacteriales</taxon>
        <taxon>Candidatus Fimimorpha</taxon>
    </lineage>
</organism>
<dbReference type="Gene3D" id="1.10.287.860">
    <property type="entry name" value="Nucleotidyltransferase"/>
    <property type="match status" value="1"/>
</dbReference>
<dbReference type="PANTHER" id="PTHR47837:SF2">
    <property type="entry name" value="GTP PYROPHOSPHOKINASE YWAC"/>
    <property type="match status" value="1"/>
</dbReference>
<dbReference type="SUPFAM" id="SSF81301">
    <property type="entry name" value="Nucleotidyltransferase"/>
    <property type="match status" value="1"/>
</dbReference>
<comment type="caution">
    <text evidence="3">The sequence shown here is derived from an EMBL/GenBank/DDBJ whole genome shotgun (WGS) entry which is preliminary data.</text>
</comment>
<dbReference type="GO" id="GO:0015969">
    <property type="term" value="P:guanosine tetraphosphate metabolic process"/>
    <property type="evidence" value="ECO:0007669"/>
    <property type="project" value="InterPro"/>
</dbReference>
<dbReference type="AlphaFoldDB" id="A0A9D1EET2"/>
<reference evidence="3" key="2">
    <citation type="journal article" date="2021" name="PeerJ">
        <title>Extensive microbial diversity within the chicken gut microbiome revealed by metagenomics and culture.</title>
        <authorList>
            <person name="Gilroy R."/>
            <person name="Ravi A."/>
            <person name="Getino M."/>
            <person name="Pursley I."/>
            <person name="Horton D.L."/>
            <person name="Alikhan N.F."/>
            <person name="Baker D."/>
            <person name="Gharbi K."/>
            <person name="Hall N."/>
            <person name="Watson M."/>
            <person name="Adriaenssens E.M."/>
            <person name="Foster-Nyarko E."/>
            <person name="Jarju S."/>
            <person name="Secka A."/>
            <person name="Antonio M."/>
            <person name="Oren A."/>
            <person name="Chaudhuri R.R."/>
            <person name="La Ragione R."/>
            <person name="Hildebrand F."/>
            <person name="Pallen M.J."/>
        </authorList>
    </citation>
    <scope>NUCLEOTIDE SEQUENCE</scope>
    <source>
        <strain evidence="3">ChiW13-3771</strain>
    </source>
</reference>
<dbReference type="Proteomes" id="UP000824201">
    <property type="component" value="Unassembled WGS sequence"/>
</dbReference>
<evidence type="ECO:0000313" key="3">
    <source>
        <dbReference type="EMBL" id="HIR88673.1"/>
    </source>
</evidence>
<dbReference type="InterPro" id="IPR007685">
    <property type="entry name" value="RelA_SpoT"/>
</dbReference>
<dbReference type="Gene3D" id="3.30.460.10">
    <property type="entry name" value="Beta Polymerase, domain 2"/>
    <property type="match status" value="1"/>
</dbReference>
<name>A0A9D1EET2_9FIRM</name>
<accession>A0A9D1EET2</accession>
<dbReference type="PANTHER" id="PTHR47837">
    <property type="entry name" value="GTP PYROPHOSPHOKINASE YJBM"/>
    <property type="match status" value="1"/>
</dbReference>
<evidence type="ECO:0000256" key="1">
    <source>
        <dbReference type="ARBA" id="ARBA00004976"/>
    </source>
</evidence>
<evidence type="ECO:0000313" key="4">
    <source>
        <dbReference type="Proteomes" id="UP000824201"/>
    </source>
</evidence>
<gene>
    <name evidence="3" type="ORF">IAC96_06955</name>
</gene>
<dbReference type="EMBL" id="DVHN01000080">
    <property type="protein sequence ID" value="HIR88673.1"/>
    <property type="molecule type" value="Genomic_DNA"/>
</dbReference>
<evidence type="ECO:0000259" key="2">
    <source>
        <dbReference type="SMART" id="SM00954"/>
    </source>
</evidence>